<name>A0A328A4F5_9STAP</name>
<dbReference type="PROSITE" id="PS51409">
    <property type="entry name" value="ARGINASE_2"/>
    <property type="match status" value="1"/>
</dbReference>
<evidence type="ECO:0000256" key="1">
    <source>
        <dbReference type="PROSITE-ProRule" id="PRU00742"/>
    </source>
</evidence>
<accession>A0A328A4F5</accession>
<dbReference type="Proteomes" id="UP000249579">
    <property type="component" value="Unassembled WGS sequence"/>
</dbReference>
<organism evidence="2 3">
    <name type="scientific">Macrococcoides bohemicum</name>
    <dbReference type="NCBI Taxonomy" id="1903056"/>
    <lineage>
        <taxon>Bacteria</taxon>
        <taxon>Bacillati</taxon>
        <taxon>Bacillota</taxon>
        <taxon>Bacilli</taxon>
        <taxon>Bacillales</taxon>
        <taxon>Staphylococcaceae</taxon>
        <taxon>Macrococcoides</taxon>
    </lineage>
</organism>
<dbReference type="SUPFAM" id="SSF52768">
    <property type="entry name" value="Arginase/deacetylase"/>
    <property type="match status" value="1"/>
</dbReference>
<dbReference type="Pfam" id="PF00491">
    <property type="entry name" value="Arginase"/>
    <property type="match status" value="1"/>
</dbReference>
<comment type="similarity">
    <text evidence="1">Belongs to the arginase family.</text>
</comment>
<comment type="caution">
    <text evidence="2">The sequence shown here is derived from an EMBL/GenBank/DDBJ whole genome shotgun (WGS) entry which is preliminary data.</text>
</comment>
<dbReference type="RefSeq" id="WP_111745396.1">
    <property type="nucleotide sequence ID" value="NZ_DALZDE010000003.1"/>
</dbReference>
<reference evidence="2 3" key="1">
    <citation type="journal article" date="2018" name="Front. Microbiol.">
        <title>Description and Comparative Genomics of Macrococcus caseolyticus subsp. hominis subsp. nov., Macrococcus goetzii sp. nov., Macrococcus epidermidis sp. nov., and Macrococcus bohemicus sp. nov., Novel Macrococci From Human Clinical Material With Virulence Potential and Suspected Uptake of Foreign DNA by Natural Transformation.</title>
        <authorList>
            <person name="Maslanova I."/>
            <person name="Wertheimer Z."/>
            <person name="Sedlacek I."/>
            <person name="Svec P."/>
            <person name="Indrakova A."/>
            <person name="Kovarovic V."/>
            <person name="Schumann P."/>
            <person name="Sproer C."/>
            <person name="Kralova S."/>
            <person name="Sedo O."/>
            <person name="Kristofova L."/>
            <person name="Vrbovska V."/>
            <person name="Fuzik T."/>
            <person name="Petras P."/>
            <person name="Zdrahal Z."/>
            <person name="Ruzickova V."/>
            <person name="Doskar J."/>
            <person name="Pantucek R."/>
        </authorList>
    </citation>
    <scope>NUCLEOTIDE SEQUENCE [LARGE SCALE GENOMIC DNA]</scope>
    <source>
        <strain evidence="2 3">03/115</strain>
    </source>
</reference>
<dbReference type="GO" id="GO:0016813">
    <property type="term" value="F:hydrolase activity, acting on carbon-nitrogen (but not peptide) bonds, in linear amidines"/>
    <property type="evidence" value="ECO:0007669"/>
    <property type="project" value="UniProtKB-ARBA"/>
</dbReference>
<protein>
    <submittedName>
        <fullName evidence="2">Uncharacterized protein</fullName>
    </submittedName>
</protein>
<evidence type="ECO:0000313" key="3">
    <source>
        <dbReference type="Proteomes" id="UP000249579"/>
    </source>
</evidence>
<dbReference type="InterPro" id="IPR006035">
    <property type="entry name" value="Ureohydrolase"/>
</dbReference>
<evidence type="ECO:0000313" key="2">
    <source>
        <dbReference type="EMBL" id="RAK49349.1"/>
    </source>
</evidence>
<proteinExistence type="inferred from homology"/>
<dbReference type="EMBL" id="PZJG01000003">
    <property type="protein sequence ID" value="RAK49349.1"/>
    <property type="molecule type" value="Genomic_DNA"/>
</dbReference>
<dbReference type="Gene3D" id="3.40.800.10">
    <property type="entry name" value="Ureohydrolase domain"/>
    <property type="match status" value="1"/>
</dbReference>
<dbReference type="GO" id="GO:0046872">
    <property type="term" value="F:metal ion binding"/>
    <property type="evidence" value="ECO:0007669"/>
    <property type="project" value="InterPro"/>
</dbReference>
<gene>
    <name evidence="2" type="ORF">BHX94_05920</name>
</gene>
<dbReference type="InterPro" id="IPR023696">
    <property type="entry name" value="Ureohydrolase_dom_sf"/>
</dbReference>
<sequence>MTVKIMTLWNGRLDSAYAPGVSAPAVFGMTPFQLECIVQAVLHTTNINSVSIGEMNPQYDVDNRTNYA</sequence>
<dbReference type="AlphaFoldDB" id="A0A328A4F5"/>